<feature type="chain" id="PRO_5041308859" evidence="2">
    <location>
        <begin position="21"/>
        <end position="77"/>
    </location>
</feature>
<comment type="caution">
    <text evidence="3">The sequence shown here is derived from an EMBL/GenBank/DDBJ whole genome shotgun (WGS) entry which is preliminary data.</text>
</comment>
<name>A0AA39GXB3_9BILA</name>
<dbReference type="AlphaFoldDB" id="A0AA39GXB3"/>
<dbReference type="EMBL" id="JAUCMV010000005">
    <property type="protein sequence ID" value="KAK0394874.1"/>
    <property type="molecule type" value="Genomic_DNA"/>
</dbReference>
<keyword evidence="2" id="KW-0732">Signal</keyword>
<evidence type="ECO:0000256" key="2">
    <source>
        <dbReference type="SAM" id="SignalP"/>
    </source>
</evidence>
<feature type="signal peptide" evidence="2">
    <location>
        <begin position="1"/>
        <end position="20"/>
    </location>
</feature>
<dbReference type="Proteomes" id="UP001175271">
    <property type="component" value="Unassembled WGS sequence"/>
</dbReference>
<protein>
    <submittedName>
        <fullName evidence="3">Uncharacterized protein</fullName>
    </submittedName>
</protein>
<sequence>MDPSKLFVFLLMTLFVISIAKPSNVASGDDSSDSDDDSDDSNENENIFSTTTRLPSAHNSGTFEVIKSAFARLLHVI</sequence>
<feature type="compositionally biased region" description="Polar residues" evidence="1">
    <location>
        <begin position="44"/>
        <end position="53"/>
    </location>
</feature>
<evidence type="ECO:0000313" key="3">
    <source>
        <dbReference type="EMBL" id="KAK0394874.1"/>
    </source>
</evidence>
<organism evidence="3 4">
    <name type="scientific">Steinernema hermaphroditum</name>
    <dbReference type="NCBI Taxonomy" id="289476"/>
    <lineage>
        <taxon>Eukaryota</taxon>
        <taxon>Metazoa</taxon>
        <taxon>Ecdysozoa</taxon>
        <taxon>Nematoda</taxon>
        <taxon>Chromadorea</taxon>
        <taxon>Rhabditida</taxon>
        <taxon>Tylenchina</taxon>
        <taxon>Panagrolaimomorpha</taxon>
        <taxon>Strongyloidoidea</taxon>
        <taxon>Steinernematidae</taxon>
        <taxon>Steinernema</taxon>
    </lineage>
</organism>
<evidence type="ECO:0000256" key="1">
    <source>
        <dbReference type="SAM" id="MobiDB-lite"/>
    </source>
</evidence>
<keyword evidence="4" id="KW-1185">Reference proteome</keyword>
<accession>A0AA39GXB3</accession>
<reference evidence="3" key="1">
    <citation type="submission" date="2023-06" db="EMBL/GenBank/DDBJ databases">
        <title>Genomic analysis of the entomopathogenic nematode Steinernema hermaphroditum.</title>
        <authorList>
            <person name="Schwarz E.M."/>
            <person name="Heppert J.K."/>
            <person name="Baniya A."/>
            <person name="Schwartz H.T."/>
            <person name="Tan C.-H."/>
            <person name="Antoshechkin I."/>
            <person name="Sternberg P.W."/>
            <person name="Goodrich-Blair H."/>
            <person name="Dillman A.R."/>
        </authorList>
    </citation>
    <scope>NUCLEOTIDE SEQUENCE</scope>
    <source>
        <strain evidence="3">PS9179</strain>
        <tissue evidence="3">Whole animal</tissue>
    </source>
</reference>
<proteinExistence type="predicted"/>
<gene>
    <name evidence="3" type="ORF">QR680_000980</name>
</gene>
<evidence type="ECO:0000313" key="4">
    <source>
        <dbReference type="Proteomes" id="UP001175271"/>
    </source>
</evidence>
<feature type="compositionally biased region" description="Acidic residues" evidence="1">
    <location>
        <begin position="30"/>
        <end position="43"/>
    </location>
</feature>
<feature type="region of interest" description="Disordered" evidence="1">
    <location>
        <begin position="23"/>
        <end position="53"/>
    </location>
</feature>